<dbReference type="Proteomes" id="UP000827724">
    <property type="component" value="Unassembled WGS sequence"/>
</dbReference>
<organism evidence="1 2">
    <name type="scientific">Trichoderma cornu-damae</name>
    <dbReference type="NCBI Taxonomy" id="654480"/>
    <lineage>
        <taxon>Eukaryota</taxon>
        <taxon>Fungi</taxon>
        <taxon>Dikarya</taxon>
        <taxon>Ascomycota</taxon>
        <taxon>Pezizomycotina</taxon>
        <taxon>Sordariomycetes</taxon>
        <taxon>Hypocreomycetidae</taxon>
        <taxon>Hypocreales</taxon>
        <taxon>Hypocreaceae</taxon>
        <taxon>Trichoderma</taxon>
    </lineage>
</organism>
<name>A0A9P8TZT3_9HYPO</name>
<evidence type="ECO:0000313" key="2">
    <source>
        <dbReference type="Proteomes" id="UP000827724"/>
    </source>
</evidence>
<evidence type="ECO:0000313" key="1">
    <source>
        <dbReference type="EMBL" id="KAH6610988.1"/>
    </source>
</evidence>
<gene>
    <name evidence="1" type="ORF">Trco_001008</name>
</gene>
<reference evidence="1" key="1">
    <citation type="submission" date="2021-08" db="EMBL/GenBank/DDBJ databases">
        <title>Chromosome-Level Trichoderma cornu-damae using Hi-C Data.</title>
        <authorList>
            <person name="Kim C.S."/>
        </authorList>
    </citation>
    <scope>NUCLEOTIDE SEQUENCE</scope>
    <source>
        <strain evidence="1">KA19-0412C</strain>
    </source>
</reference>
<sequence length="62" mass="6996">MAPYFFLLDFDAHNFFKPSSLSGRFWRSLGVVATPEGTLQDDAILQFLVMSLADKSLELFHG</sequence>
<proteinExistence type="predicted"/>
<dbReference type="AlphaFoldDB" id="A0A9P8TZT3"/>
<comment type="caution">
    <text evidence="1">The sequence shown here is derived from an EMBL/GenBank/DDBJ whole genome shotgun (WGS) entry which is preliminary data.</text>
</comment>
<keyword evidence="2" id="KW-1185">Reference proteome</keyword>
<accession>A0A9P8TZT3</accession>
<protein>
    <submittedName>
        <fullName evidence="1">Uncharacterized protein</fullName>
    </submittedName>
</protein>
<dbReference type="EMBL" id="JAIWOZ010000001">
    <property type="protein sequence ID" value="KAH6610988.1"/>
    <property type="molecule type" value="Genomic_DNA"/>
</dbReference>